<evidence type="ECO:0000313" key="1">
    <source>
        <dbReference type="EMBL" id="GAX80337.1"/>
    </source>
</evidence>
<name>A0A250XB73_9CHLO</name>
<comment type="caution">
    <text evidence="1">The sequence shown here is derived from an EMBL/GenBank/DDBJ whole genome shotgun (WGS) entry which is preliminary data.</text>
</comment>
<reference evidence="1 2" key="1">
    <citation type="submission" date="2017-08" db="EMBL/GenBank/DDBJ databases">
        <title>Acidophilic green algal genome provides insights into adaptation to an acidic environment.</title>
        <authorList>
            <person name="Hirooka S."/>
            <person name="Hirose Y."/>
            <person name="Kanesaki Y."/>
            <person name="Higuchi S."/>
            <person name="Fujiwara T."/>
            <person name="Onuma R."/>
            <person name="Era A."/>
            <person name="Ohbayashi R."/>
            <person name="Uzuka A."/>
            <person name="Nozaki H."/>
            <person name="Yoshikawa H."/>
            <person name="Miyagishima S.Y."/>
        </authorList>
    </citation>
    <scope>NUCLEOTIDE SEQUENCE [LARGE SCALE GENOMIC DNA]</scope>
    <source>
        <strain evidence="1 2">NIES-2499</strain>
    </source>
</reference>
<gene>
    <name evidence="1" type="ORF">CEUSTIGMA_g7775.t1</name>
</gene>
<dbReference type="OrthoDB" id="533672at2759"/>
<dbReference type="EMBL" id="BEGY01000051">
    <property type="protein sequence ID" value="GAX80337.1"/>
    <property type="molecule type" value="Genomic_DNA"/>
</dbReference>
<proteinExistence type="predicted"/>
<evidence type="ECO:0000313" key="2">
    <source>
        <dbReference type="Proteomes" id="UP000232323"/>
    </source>
</evidence>
<keyword evidence="2" id="KW-1185">Reference proteome</keyword>
<dbReference type="AlphaFoldDB" id="A0A250XB73"/>
<protein>
    <submittedName>
        <fullName evidence="1">Uncharacterized protein</fullName>
    </submittedName>
</protein>
<organism evidence="1 2">
    <name type="scientific">Chlamydomonas eustigma</name>
    <dbReference type="NCBI Taxonomy" id="1157962"/>
    <lineage>
        <taxon>Eukaryota</taxon>
        <taxon>Viridiplantae</taxon>
        <taxon>Chlorophyta</taxon>
        <taxon>core chlorophytes</taxon>
        <taxon>Chlorophyceae</taxon>
        <taxon>CS clade</taxon>
        <taxon>Chlamydomonadales</taxon>
        <taxon>Chlamydomonadaceae</taxon>
        <taxon>Chlamydomonas</taxon>
    </lineage>
</organism>
<accession>A0A250XB73</accession>
<dbReference type="Proteomes" id="UP000232323">
    <property type="component" value="Unassembled WGS sequence"/>
</dbReference>
<sequence>MQAPKSHELFNTGHRKTSALKNYVKEQIPNTYRFQVAKIYEKRSVPSLSFLESLIQSMQEYHGYQLQQIAASNVFPVIKLTHGGPKAFGLGMGLVEPLEQLAWLHALPDPYQQAKQDRKLQRQKLIQMQRNFSTPVHHLDEMTRQKVLSGRLKILLYRFWGLMNEVDRPWQYGVIVHLCCKLPVDVSKRYRQIKPSTMQHLLAKRAKLESTLKESAQLIDKEVDNLARWEYQTLELGATVPEATLEMCERRLREAHDLAVQAMALIENLVGQAKQLKDMEYVNYVEGLNRVASGHRAQCGDLERSNLSYIQRLNKLNSELRGEQARISNRERSLAISKLGPMPPSPRSPNMKHIVWRYPPALGPLDKTVLTEGSQVEADVPYFQNSTGSSDSYVAGMASMPSKLVNAETGGLMQGRFD</sequence>